<dbReference type="AlphaFoldDB" id="A0A1H5VK77"/>
<evidence type="ECO:0000256" key="1">
    <source>
        <dbReference type="SAM" id="MobiDB-lite"/>
    </source>
</evidence>
<keyword evidence="2" id="KW-0762">Sugar transport</keyword>
<evidence type="ECO:0000313" key="2">
    <source>
        <dbReference type="EMBL" id="SEF87241.1"/>
    </source>
</evidence>
<dbReference type="PANTHER" id="PTHR43649">
    <property type="entry name" value="ARABINOSE-BINDING PROTEIN-RELATED"/>
    <property type="match status" value="1"/>
</dbReference>
<gene>
    <name evidence="2" type="ORF">SAMN05444920_101896</name>
</gene>
<protein>
    <submittedName>
        <fullName evidence="2">Multiple sugar transport system substrate-binding protein</fullName>
    </submittedName>
</protein>
<keyword evidence="2" id="KW-0813">Transport</keyword>
<keyword evidence="3" id="KW-1185">Reference proteome</keyword>
<dbReference type="SUPFAM" id="SSF53850">
    <property type="entry name" value="Periplasmic binding protein-like II"/>
    <property type="match status" value="1"/>
</dbReference>
<dbReference type="InterPro" id="IPR050490">
    <property type="entry name" value="Bact_solute-bd_prot1"/>
</dbReference>
<proteinExistence type="predicted"/>
<reference evidence="2 3" key="1">
    <citation type="submission" date="2016-10" db="EMBL/GenBank/DDBJ databases">
        <authorList>
            <person name="de Groot N.N."/>
        </authorList>
    </citation>
    <scope>NUCLEOTIDE SEQUENCE [LARGE SCALE GENOMIC DNA]</scope>
    <source>
        <strain evidence="2 3">CGMCC 4.7037</strain>
    </source>
</reference>
<organism evidence="2 3">
    <name type="scientific">Nonomuraea solani</name>
    <dbReference type="NCBI Taxonomy" id="1144553"/>
    <lineage>
        <taxon>Bacteria</taxon>
        <taxon>Bacillati</taxon>
        <taxon>Actinomycetota</taxon>
        <taxon>Actinomycetes</taxon>
        <taxon>Streptosporangiales</taxon>
        <taxon>Streptosporangiaceae</taxon>
        <taxon>Nonomuraea</taxon>
    </lineage>
</organism>
<sequence>MPHGLSQERPTGPAIHPISAARPAPPNLNRRQLLALAVALPALGACAGDTRQRPQAQPPAPVKSGVPALDPNRPGNETWPFEEAEALDKSLTWPATQVPEPPAKVVLTVAITADVIAEVRNAQFDLFFRRRHPNIEIRRETSPIDAYLTKYMAQAAGGKLPDVMYTHYSWAQNFIANAVFEPLESYIAKTPGFGMDDLPENALGYFKDAGGKLYALPTDMAPKLLFYNKDAFDAAGVGYPDASWTVEKMVETARRLTKGEGAQKIFGFTPMPLPAPDLTTIFLLPYGGRFLSQDEMTVTIAQAPAEKAMGMWLDVLLKDKAVPSLAELNQVLEKVEPFKIGKAAMSIQGAWILTELAKQKAFTWGAAPVPKGPAGRFTPAVGSGLAMTAASRQKDAAWIYLNEYLSSTGQQFRRISAPARQSAWLPNAEALGIPKDVIEVAQEAMKEYATSDGVMHLPANKKVVDTAKPIWEQAMIGKLGLEDALRQIADKVTPLLAENKIA</sequence>
<evidence type="ECO:0000313" key="3">
    <source>
        <dbReference type="Proteomes" id="UP000236732"/>
    </source>
</evidence>
<accession>A0A1H5VK77</accession>
<feature type="region of interest" description="Disordered" evidence="1">
    <location>
        <begin position="49"/>
        <end position="77"/>
    </location>
</feature>
<dbReference type="EMBL" id="FNVT01000001">
    <property type="protein sequence ID" value="SEF87241.1"/>
    <property type="molecule type" value="Genomic_DNA"/>
</dbReference>
<feature type="region of interest" description="Disordered" evidence="1">
    <location>
        <begin position="1"/>
        <end position="26"/>
    </location>
</feature>
<dbReference type="CDD" id="cd13585">
    <property type="entry name" value="PBP2_TMBP_like"/>
    <property type="match status" value="1"/>
</dbReference>
<dbReference type="PANTHER" id="PTHR43649:SF30">
    <property type="entry name" value="ABC TRANSPORTER SUBSTRATE-BINDING PROTEIN"/>
    <property type="match status" value="1"/>
</dbReference>
<dbReference type="InterPro" id="IPR006059">
    <property type="entry name" value="SBP"/>
</dbReference>
<dbReference type="Gene3D" id="3.40.190.10">
    <property type="entry name" value="Periplasmic binding protein-like II"/>
    <property type="match status" value="1"/>
</dbReference>
<dbReference type="Pfam" id="PF01547">
    <property type="entry name" value="SBP_bac_1"/>
    <property type="match status" value="1"/>
</dbReference>
<dbReference type="Proteomes" id="UP000236732">
    <property type="component" value="Unassembled WGS sequence"/>
</dbReference>
<name>A0A1H5VK77_9ACTN</name>